<organism evidence="2 3">
    <name type="scientific">Aspergillus novoparasiticus</name>
    <dbReference type="NCBI Taxonomy" id="986946"/>
    <lineage>
        <taxon>Eukaryota</taxon>
        <taxon>Fungi</taxon>
        <taxon>Dikarya</taxon>
        <taxon>Ascomycota</taxon>
        <taxon>Pezizomycotina</taxon>
        <taxon>Eurotiomycetes</taxon>
        <taxon>Eurotiomycetidae</taxon>
        <taxon>Eurotiales</taxon>
        <taxon>Aspergillaceae</taxon>
        <taxon>Aspergillus</taxon>
        <taxon>Aspergillus subgen. Circumdati</taxon>
    </lineage>
</organism>
<evidence type="ECO:0000256" key="1">
    <source>
        <dbReference type="SAM" id="Phobius"/>
    </source>
</evidence>
<dbReference type="AlphaFoldDB" id="A0A5N6ES48"/>
<dbReference type="Proteomes" id="UP000326799">
    <property type="component" value="Unassembled WGS sequence"/>
</dbReference>
<accession>A0A5N6ES48</accession>
<evidence type="ECO:0000313" key="3">
    <source>
        <dbReference type="Proteomes" id="UP000326799"/>
    </source>
</evidence>
<keyword evidence="1" id="KW-1133">Transmembrane helix</keyword>
<feature type="transmembrane region" description="Helical" evidence="1">
    <location>
        <begin position="9"/>
        <end position="29"/>
    </location>
</feature>
<gene>
    <name evidence="2" type="ORF">BDV33DRAFT_103228</name>
</gene>
<keyword evidence="1" id="KW-0812">Transmembrane</keyword>
<proteinExistence type="predicted"/>
<reference evidence="2 3" key="1">
    <citation type="submission" date="2019-04" db="EMBL/GenBank/DDBJ databases">
        <title>Fungal friends and foes A comparative genomics study of 23 Aspergillus species from section Flavi.</title>
        <authorList>
            <consortium name="DOE Joint Genome Institute"/>
            <person name="Kjaerbolling I."/>
            <person name="Vesth T.C."/>
            <person name="Frisvad J.C."/>
            <person name="Nybo J.L."/>
            <person name="Theobald S."/>
            <person name="Kildgaard S."/>
            <person name="Petersen T.I."/>
            <person name="Kuo A."/>
            <person name="Sato A."/>
            <person name="Lyhne E.K."/>
            <person name="Kogle M.E."/>
            <person name="Wiebenga A."/>
            <person name="Kun R.S."/>
            <person name="Lubbers R.J."/>
            <person name="Makela M.R."/>
            <person name="Barry K."/>
            <person name="Chovatia M."/>
            <person name="Clum A."/>
            <person name="Daum C."/>
            <person name="Haridas S."/>
            <person name="He G."/>
            <person name="LaButti K."/>
            <person name="Lipzen A."/>
            <person name="Mondo S."/>
            <person name="Pangilinan J."/>
            <person name="Riley R."/>
            <person name="Salamov A."/>
            <person name="Simmons B.A."/>
            <person name="Magnuson J.K."/>
            <person name="Henrissat B."/>
            <person name="Mortensen U.H."/>
            <person name="Larsen T.O."/>
            <person name="De vries R.P."/>
            <person name="Grigoriev I.V."/>
            <person name="Machida M."/>
            <person name="Baker S.E."/>
            <person name="Andersen M.R."/>
        </authorList>
    </citation>
    <scope>NUCLEOTIDE SEQUENCE [LARGE SCALE GENOMIC DNA]</scope>
    <source>
        <strain evidence="2 3">CBS 126849</strain>
    </source>
</reference>
<name>A0A5N6ES48_9EURO</name>
<dbReference type="EMBL" id="ML733434">
    <property type="protein sequence ID" value="KAB8219845.1"/>
    <property type="molecule type" value="Genomic_DNA"/>
</dbReference>
<keyword evidence="3" id="KW-1185">Reference proteome</keyword>
<evidence type="ECO:0000313" key="2">
    <source>
        <dbReference type="EMBL" id="KAB8219845.1"/>
    </source>
</evidence>
<sequence>MATSAVIKLLYLWGVSTEILTWFVLRFFSQVTDEVIIIWLRAHIAIMTICVVTVQYAFMKQEYLRNSLVYTRITWNDLVLQKIPDPLFAKHILHDIPEYNNGSTTGPPHRAAVPLSILYQVVRSDLYPLYEITK</sequence>
<protein>
    <submittedName>
        <fullName evidence="2">Uncharacterized protein</fullName>
    </submittedName>
</protein>
<keyword evidence="1" id="KW-0472">Membrane</keyword>
<feature type="transmembrane region" description="Helical" evidence="1">
    <location>
        <begin position="35"/>
        <end position="58"/>
    </location>
</feature>